<proteinExistence type="predicted"/>
<dbReference type="Proteomes" id="UP000198539">
    <property type="component" value="Unassembled WGS sequence"/>
</dbReference>
<evidence type="ECO:0000313" key="2">
    <source>
        <dbReference type="EMBL" id="SDX91029.1"/>
    </source>
</evidence>
<dbReference type="EMBL" id="FNOM01000041">
    <property type="protein sequence ID" value="SDX91029.1"/>
    <property type="molecule type" value="Genomic_DNA"/>
</dbReference>
<dbReference type="RefSeq" id="WP_092892842.1">
    <property type="nucleotide sequence ID" value="NZ_FNOM01000041.1"/>
</dbReference>
<keyword evidence="3" id="KW-1185">Reference proteome</keyword>
<feature type="domain" description="Nucleotide modification associated" evidence="1">
    <location>
        <begin position="1"/>
        <end position="203"/>
    </location>
</feature>
<dbReference type="OrthoDB" id="2080678at2"/>
<accession>A0A1H3FLN7</accession>
<name>A0A1H3FLN7_9RHOB</name>
<dbReference type="InterPro" id="IPR041180">
    <property type="entry name" value="Nmad2"/>
</dbReference>
<gene>
    <name evidence="2" type="ORF">SAMN04488238_1417</name>
</gene>
<reference evidence="2 3" key="1">
    <citation type="submission" date="2016-10" db="EMBL/GenBank/DDBJ databases">
        <authorList>
            <person name="de Groot N.N."/>
        </authorList>
    </citation>
    <scope>NUCLEOTIDE SEQUENCE [LARGE SCALE GENOMIC DNA]</scope>
    <source>
        <strain evidence="2 3">CGMCC 1.8894</strain>
    </source>
</reference>
<evidence type="ECO:0000313" key="3">
    <source>
        <dbReference type="Proteomes" id="UP000198539"/>
    </source>
</evidence>
<evidence type="ECO:0000259" key="1">
    <source>
        <dbReference type="Pfam" id="PF18753"/>
    </source>
</evidence>
<protein>
    <recommendedName>
        <fullName evidence="1">Nucleotide modification associated domain-containing protein</fullName>
    </recommendedName>
</protein>
<dbReference type="STRING" id="564137.SAMN04488238_1417"/>
<dbReference type="Pfam" id="PF18753">
    <property type="entry name" value="Nmad2"/>
    <property type="match status" value="1"/>
</dbReference>
<organism evidence="2 3">
    <name type="scientific">Roseicitreum antarcticum</name>
    <dbReference type="NCBI Taxonomy" id="564137"/>
    <lineage>
        <taxon>Bacteria</taxon>
        <taxon>Pseudomonadati</taxon>
        <taxon>Pseudomonadota</taxon>
        <taxon>Alphaproteobacteria</taxon>
        <taxon>Rhodobacterales</taxon>
        <taxon>Paracoccaceae</taxon>
        <taxon>Roseicitreum</taxon>
    </lineage>
</organism>
<dbReference type="AlphaFoldDB" id="A0A1H3FLN7"/>
<sequence>MPSVYMYVVARDFGFAPNPFHGVCTLATCKPVIRKTAQVGDWVVGMGGAKLRAVGRCIYAMQVTDTRTFDAYWDDPVFHSKRPVRNGTRKTIMGDNIYHRSAGTMAWIQEDSHHSQVDGSPEPSNIKNDTQTNRVLISRRFYYFGALAPLVPHHILTQLGYRNQIGHRKFPLVGAQPLLDWIEAKYRRQTNTVIGDPYQFMESGARYSKRMDKILD</sequence>